<proteinExistence type="predicted"/>
<organism evidence="2 3">
    <name type="scientific">Mollisia scopiformis</name>
    <name type="common">Conifer needle endophyte fungus</name>
    <name type="synonym">Phialocephala scopiformis</name>
    <dbReference type="NCBI Taxonomy" id="149040"/>
    <lineage>
        <taxon>Eukaryota</taxon>
        <taxon>Fungi</taxon>
        <taxon>Dikarya</taxon>
        <taxon>Ascomycota</taxon>
        <taxon>Pezizomycotina</taxon>
        <taxon>Leotiomycetes</taxon>
        <taxon>Helotiales</taxon>
        <taxon>Mollisiaceae</taxon>
        <taxon>Mollisia</taxon>
    </lineage>
</organism>
<dbReference type="STRING" id="149040.A0A132BCJ0"/>
<dbReference type="Pfam" id="PF06985">
    <property type="entry name" value="HET"/>
    <property type="match status" value="1"/>
</dbReference>
<dbReference type="OrthoDB" id="3600004at2759"/>
<keyword evidence="3" id="KW-1185">Reference proteome</keyword>
<dbReference type="InterPro" id="IPR052895">
    <property type="entry name" value="HetReg/Transcr_Mod"/>
</dbReference>
<gene>
    <name evidence="2" type="ORF">LY89DRAFT_538749</name>
</gene>
<dbReference type="KEGG" id="psco:LY89DRAFT_538749"/>
<sequence>RLAVLQPGSRTTSIRVKLVHTTFADRPKYEALSYAWGRADVVKGVELNGRRVEIRVNLWLALVHLRRTKEERLLWIDAICINQADLEERSEQVQIMAYIYSRAKRVLVWLG</sequence>
<accession>A0A132BCJ0</accession>
<protein>
    <submittedName>
        <fullName evidence="2">HET-domain-containing protein</fullName>
    </submittedName>
</protein>
<dbReference type="GeneID" id="28817860"/>
<dbReference type="EMBL" id="KQ947431">
    <property type="protein sequence ID" value="KUJ09719.1"/>
    <property type="molecule type" value="Genomic_DNA"/>
</dbReference>
<evidence type="ECO:0000259" key="1">
    <source>
        <dbReference type="Pfam" id="PF06985"/>
    </source>
</evidence>
<evidence type="ECO:0000313" key="2">
    <source>
        <dbReference type="EMBL" id="KUJ09719.1"/>
    </source>
</evidence>
<reference evidence="2 3" key="1">
    <citation type="submission" date="2015-10" db="EMBL/GenBank/DDBJ databases">
        <title>Full genome of DAOMC 229536 Phialocephala scopiformis, a fungal endophyte of spruce producing the potent anti-insectan compound rugulosin.</title>
        <authorList>
            <consortium name="DOE Joint Genome Institute"/>
            <person name="Walker A.K."/>
            <person name="Frasz S.L."/>
            <person name="Seifert K.A."/>
            <person name="Miller J.D."/>
            <person name="Mondo S.J."/>
            <person name="Labutti K."/>
            <person name="Lipzen A."/>
            <person name="Dockter R."/>
            <person name="Kennedy M."/>
            <person name="Grigoriev I.V."/>
            <person name="Spatafora J.W."/>
        </authorList>
    </citation>
    <scope>NUCLEOTIDE SEQUENCE [LARGE SCALE GENOMIC DNA]</scope>
    <source>
        <strain evidence="2 3">CBS 120377</strain>
    </source>
</reference>
<dbReference type="InterPro" id="IPR010730">
    <property type="entry name" value="HET"/>
</dbReference>
<feature type="domain" description="Heterokaryon incompatibility" evidence="1">
    <location>
        <begin position="29"/>
        <end position="111"/>
    </location>
</feature>
<feature type="non-terminal residue" evidence="2">
    <location>
        <position position="1"/>
    </location>
</feature>
<dbReference type="RefSeq" id="XP_018064074.1">
    <property type="nucleotide sequence ID" value="XM_018208134.1"/>
</dbReference>
<dbReference type="Proteomes" id="UP000070700">
    <property type="component" value="Unassembled WGS sequence"/>
</dbReference>
<name>A0A132BCJ0_MOLSC</name>
<feature type="non-terminal residue" evidence="2">
    <location>
        <position position="111"/>
    </location>
</feature>
<dbReference type="PANTHER" id="PTHR24148:SF64">
    <property type="entry name" value="HETEROKARYON INCOMPATIBILITY DOMAIN-CONTAINING PROTEIN"/>
    <property type="match status" value="1"/>
</dbReference>
<evidence type="ECO:0000313" key="3">
    <source>
        <dbReference type="Proteomes" id="UP000070700"/>
    </source>
</evidence>
<dbReference type="PANTHER" id="PTHR24148">
    <property type="entry name" value="ANKYRIN REPEAT DOMAIN-CONTAINING PROTEIN 39 HOMOLOG-RELATED"/>
    <property type="match status" value="1"/>
</dbReference>
<dbReference type="AlphaFoldDB" id="A0A132BCJ0"/>
<dbReference type="InParanoid" id="A0A132BCJ0"/>